<feature type="transmembrane region" description="Helical" evidence="1">
    <location>
        <begin position="33"/>
        <end position="53"/>
    </location>
</feature>
<dbReference type="Proteomes" id="UP000519897">
    <property type="component" value="Unassembled WGS sequence"/>
</dbReference>
<dbReference type="SUPFAM" id="SSF50630">
    <property type="entry name" value="Acid proteases"/>
    <property type="match status" value="1"/>
</dbReference>
<keyword evidence="1" id="KW-1133">Transmembrane helix</keyword>
<keyword evidence="1" id="KW-0472">Membrane</keyword>
<keyword evidence="1" id="KW-0812">Transmembrane</keyword>
<comment type="caution">
    <text evidence="2">The sequence shown here is derived from an EMBL/GenBank/DDBJ whole genome shotgun (WGS) entry which is preliminary data.</text>
</comment>
<dbReference type="Gene3D" id="2.40.70.10">
    <property type="entry name" value="Acid Proteases"/>
    <property type="match status" value="1"/>
</dbReference>
<feature type="transmembrane region" description="Helical" evidence="1">
    <location>
        <begin position="65"/>
        <end position="81"/>
    </location>
</feature>
<keyword evidence="2" id="KW-0378">Hydrolase</keyword>
<evidence type="ECO:0000313" key="3">
    <source>
        <dbReference type="Proteomes" id="UP000519897"/>
    </source>
</evidence>
<protein>
    <submittedName>
        <fullName evidence="2">Aspartyl protease family protein</fullName>
    </submittedName>
</protein>
<dbReference type="NCBIfam" id="TIGR02281">
    <property type="entry name" value="clan_AA_DTGA"/>
    <property type="match status" value="1"/>
</dbReference>
<dbReference type="InterPro" id="IPR011969">
    <property type="entry name" value="Clan_AA_Asp_peptidase_C"/>
</dbReference>
<dbReference type="InterPro" id="IPR034122">
    <property type="entry name" value="Retropepsin-like_bacterial"/>
</dbReference>
<gene>
    <name evidence="2" type="ORF">GGQ72_000418</name>
</gene>
<reference evidence="2 3" key="1">
    <citation type="submission" date="2020-08" db="EMBL/GenBank/DDBJ databases">
        <title>Genomic Encyclopedia of Type Strains, Phase IV (KMG-IV): sequencing the most valuable type-strain genomes for metagenomic binning, comparative biology and taxonomic classification.</title>
        <authorList>
            <person name="Goeker M."/>
        </authorList>
    </citation>
    <scope>NUCLEOTIDE SEQUENCE [LARGE SCALE GENOMIC DNA]</scope>
    <source>
        <strain evidence="2 3">DSM 29514</strain>
    </source>
</reference>
<dbReference type="Pfam" id="PF13650">
    <property type="entry name" value="Asp_protease_2"/>
    <property type="match status" value="1"/>
</dbReference>
<dbReference type="PROSITE" id="PS00141">
    <property type="entry name" value="ASP_PROTEASE"/>
    <property type="match status" value="1"/>
</dbReference>
<dbReference type="EMBL" id="JACIEC010000001">
    <property type="protein sequence ID" value="MBB4141919.1"/>
    <property type="molecule type" value="Genomic_DNA"/>
</dbReference>
<dbReference type="InterPro" id="IPR021109">
    <property type="entry name" value="Peptidase_aspartic_dom_sf"/>
</dbReference>
<proteinExistence type="predicted"/>
<dbReference type="RefSeq" id="WP_062554252.1">
    <property type="nucleotide sequence ID" value="NZ_CP049250.1"/>
</dbReference>
<dbReference type="InterPro" id="IPR001969">
    <property type="entry name" value="Aspartic_peptidase_AS"/>
</dbReference>
<sequence>MLMIVLAILGAGLALLIFNNDAGQTFGFANDDFAHLVQLSAIAILLSAGVLAGRRGKASEVLRNIVIWLVVALVLVAGYVYRDDFRSIGARVTAGLIPGSPMVMTTSEGGSEVVLYRARNGHFQAQVSVDGKTIPMLVDTGASSIVLSWRDAQAIGLDPSKLDFTTPVMTANGRAMAAPVRLDNVGIGPIARQNLRALVAEQGRLEQSLLGMSFLSTLGSLQMQTDQLRLRD</sequence>
<dbReference type="CDD" id="cd05483">
    <property type="entry name" value="retropepsin_like_bacteria"/>
    <property type="match status" value="1"/>
</dbReference>
<keyword evidence="3" id="KW-1185">Reference proteome</keyword>
<dbReference type="GO" id="GO:0006508">
    <property type="term" value="P:proteolysis"/>
    <property type="evidence" value="ECO:0007669"/>
    <property type="project" value="UniProtKB-KW"/>
</dbReference>
<dbReference type="AlphaFoldDB" id="A0A7W6LCM8"/>
<organism evidence="2 3">
    <name type="scientific">Rhizobium rhizoryzae</name>
    <dbReference type="NCBI Taxonomy" id="451876"/>
    <lineage>
        <taxon>Bacteria</taxon>
        <taxon>Pseudomonadati</taxon>
        <taxon>Pseudomonadota</taxon>
        <taxon>Alphaproteobacteria</taxon>
        <taxon>Hyphomicrobiales</taxon>
        <taxon>Rhizobiaceae</taxon>
        <taxon>Rhizobium/Agrobacterium group</taxon>
        <taxon>Rhizobium</taxon>
    </lineage>
</organism>
<dbReference type="GO" id="GO:0004190">
    <property type="term" value="F:aspartic-type endopeptidase activity"/>
    <property type="evidence" value="ECO:0007669"/>
    <property type="project" value="InterPro"/>
</dbReference>
<keyword evidence="2" id="KW-0645">Protease</keyword>
<name>A0A7W6LCM8_9HYPH</name>
<accession>A0A7W6LCM8</accession>
<evidence type="ECO:0000256" key="1">
    <source>
        <dbReference type="SAM" id="Phobius"/>
    </source>
</evidence>
<evidence type="ECO:0000313" key="2">
    <source>
        <dbReference type="EMBL" id="MBB4141919.1"/>
    </source>
</evidence>